<dbReference type="Proteomes" id="UP000008130">
    <property type="component" value="Chromosome"/>
</dbReference>
<proteinExistence type="predicted"/>
<keyword evidence="3" id="KW-1185">Reference proteome</keyword>
<name>F2IUR0_POLGS</name>
<sequence length="95" mass="10216">MSWPRPRPSMGDERRRQRRPAAPAGPERSGGRRGPSFLSEATARKAPQAPGKKVGREPLRRAPPTPRSPRSGRPAGHGQRKDGKAPAEHAGCLAV</sequence>
<accession>F2IUR0</accession>
<dbReference type="KEGG" id="pgv:SL003B_0683"/>
<evidence type="ECO:0000313" key="3">
    <source>
        <dbReference type="Proteomes" id="UP000008130"/>
    </source>
</evidence>
<organism evidence="2 3">
    <name type="scientific">Polymorphum gilvum (strain LMG 25793 / CGMCC 1.9160 / SL003B-26A1)</name>
    <dbReference type="NCBI Taxonomy" id="991905"/>
    <lineage>
        <taxon>Bacteria</taxon>
        <taxon>Pseudomonadati</taxon>
        <taxon>Pseudomonadota</taxon>
        <taxon>Alphaproteobacteria</taxon>
        <taxon>Rhodobacterales</taxon>
        <taxon>Paracoccaceae</taxon>
        <taxon>Polymorphum</taxon>
    </lineage>
</organism>
<gene>
    <name evidence="2" type="ordered locus">SL003B_0683</name>
</gene>
<feature type="region of interest" description="Disordered" evidence="1">
    <location>
        <begin position="1"/>
        <end position="95"/>
    </location>
</feature>
<evidence type="ECO:0000256" key="1">
    <source>
        <dbReference type="SAM" id="MobiDB-lite"/>
    </source>
</evidence>
<dbReference type="AlphaFoldDB" id="F2IUR0"/>
<reference evidence="2 3" key="1">
    <citation type="journal article" date="2011" name="J. Bacteriol.">
        <title>Complete genome sequence of Polymorphum gilvum SL003B-26A1T, a crude oil-degrading bacterium from oil-polluted saline soil.</title>
        <authorList>
            <person name="Li S.G."/>
            <person name="Tang Y.Q."/>
            <person name="Nie Y."/>
            <person name="Cai M."/>
            <person name="Wu X.L."/>
        </authorList>
    </citation>
    <scope>NUCLEOTIDE SEQUENCE [LARGE SCALE GENOMIC DNA]</scope>
    <source>
        <strain evidence="3">LMG 25793 / CGMCC 1.9160 / SL003B-26A1</strain>
    </source>
</reference>
<evidence type="ECO:0000313" key="2">
    <source>
        <dbReference type="EMBL" id="ADZ72755.1"/>
    </source>
</evidence>
<protein>
    <submittedName>
        <fullName evidence="2">Uncharacterized protein</fullName>
    </submittedName>
</protein>
<dbReference type="EMBL" id="CP002568">
    <property type="protein sequence ID" value="ADZ72755.1"/>
    <property type="molecule type" value="Genomic_DNA"/>
</dbReference>
<dbReference type="HOGENOM" id="CLU_2370423_0_0_5"/>